<dbReference type="OrthoDB" id="187903at2"/>
<proteinExistence type="predicted"/>
<evidence type="ECO:0000313" key="2">
    <source>
        <dbReference type="Proteomes" id="UP000218968"/>
    </source>
</evidence>
<dbReference type="EMBL" id="CP023406">
    <property type="protein sequence ID" value="ATD67963.1"/>
    <property type="molecule type" value="Genomic_DNA"/>
</dbReference>
<reference evidence="2" key="1">
    <citation type="submission" date="2017-09" db="EMBL/GenBank/DDBJ databases">
        <title>Luteimonas liuhanmingii sp.nov., isolated from the intestinal contents of Tibetan Plateau Pika in Yushu, Qinghai Province, China.</title>
        <authorList>
            <person name="Gui Z."/>
        </authorList>
    </citation>
    <scope>NUCLEOTIDE SEQUENCE [LARGE SCALE GENOMIC DNA]</scope>
    <source>
        <strain evidence="2">100111</strain>
    </source>
</reference>
<dbReference type="SUPFAM" id="SSF55729">
    <property type="entry name" value="Acyl-CoA N-acyltransferases (Nat)"/>
    <property type="match status" value="1"/>
</dbReference>
<dbReference type="GO" id="GO:0016740">
    <property type="term" value="F:transferase activity"/>
    <property type="evidence" value="ECO:0007669"/>
    <property type="project" value="UniProtKB-KW"/>
</dbReference>
<dbReference type="Proteomes" id="UP000218968">
    <property type="component" value="Chromosome"/>
</dbReference>
<protein>
    <submittedName>
        <fullName evidence="1">GNAT family N-acetyltransferase</fullName>
    </submittedName>
</protein>
<dbReference type="Gene3D" id="3.40.630.30">
    <property type="match status" value="1"/>
</dbReference>
<dbReference type="KEGG" id="lum:CNR27_11445"/>
<accession>A0A290XFW7</accession>
<dbReference type="RefSeq" id="WP_096298885.1">
    <property type="nucleotide sequence ID" value="NZ_CP023406.1"/>
</dbReference>
<organism evidence="1 2">
    <name type="scientific">Luteimonas chenhongjianii</name>
    <dbReference type="NCBI Taxonomy" id="2006110"/>
    <lineage>
        <taxon>Bacteria</taxon>
        <taxon>Pseudomonadati</taxon>
        <taxon>Pseudomonadota</taxon>
        <taxon>Gammaproteobacteria</taxon>
        <taxon>Lysobacterales</taxon>
        <taxon>Lysobacteraceae</taxon>
        <taxon>Luteimonas</taxon>
    </lineage>
</organism>
<keyword evidence="2" id="KW-1185">Reference proteome</keyword>
<dbReference type="AlphaFoldDB" id="A0A290XFW7"/>
<gene>
    <name evidence="1" type="ORF">CNR27_11445</name>
</gene>
<evidence type="ECO:0000313" key="1">
    <source>
        <dbReference type="EMBL" id="ATD67963.1"/>
    </source>
</evidence>
<sequence length="202" mass="22787">MDAQTFTVRALSGDAILPWLDAVAELRMTVFREWPYLYAGDVGYEGDYLSPYGRSARSVLVLAMAGDAVIGASTGLPLADEDPAFQRPFIDLDVAIERVFHFGESIVLPQWRGQGIGHRFFDLRQAHARALAGFDMTAFAAVDRAEQDPRRPPNHRDNEVFWRKRGYVRQPGITMLLRWNEIDVGDVPHPMTFWTRPVEAGP</sequence>
<keyword evidence="1" id="KW-0808">Transferase</keyword>
<dbReference type="InterPro" id="IPR016181">
    <property type="entry name" value="Acyl_CoA_acyltransferase"/>
</dbReference>
<name>A0A290XFW7_9GAMM</name>